<sequence>MTFDDARIPGQRESGDDGVAVAVDAGGERVEAGQVVLTDGIEPVRQTLALAAGDHGREGTDVPGQSVEFGAVSPDDLELEMLGFGEGFRIPEDPSGDGSGRRRPSSHRTW</sequence>
<proteinExistence type="predicted"/>
<gene>
    <name evidence="2" type="ORF">GCM10009680_42640</name>
</gene>
<evidence type="ECO:0000313" key="3">
    <source>
        <dbReference type="Proteomes" id="UP001499947"/>
    </source>
</evidence>
<name>A0ABN2I3C8_9ACTN</name>
<dbReference type="EMBL" id="BAAALR010000050">
    <property type="protein sequence ID" value="GAA1697941.1"/>
    <property type="molecule type" value="Genomic_DNA"/>
</dbReference>
<reference evidence="2 3" key="1">
    <citation type="journal article" date="2019" name="Int. J. Syst. Evol. Microbiol.">
        <title>The Global Catalogue of Microorganisms (GCM) 10K type strain sequencing project: providing services to taxonomists for standard genome sequencing and annotation.</title>
        <authorList>
            <consortium name="The Broad Institute Genomics Platform"/>
            <consortium name="The Broad Institute Genome Sequencing Center for Infectious Disease"/>
            <person name="Wu L."/>
            <person name="Ma J."/>
        </authorList>
    </citation>
    <scope>NUCLEOTIDE SEQUENCE [LARGE SCALE GENOMIC DNA]</scope>
    <source>
        <strain evidence="2 3">JCM 13244</strain>
    </source>
</reference>
<feature type="compositionally biased region" description="Basic residues" evidence="1">
    <location>
        <begin position="101"/>
        <end position="110"/>
    </location>
</feature>
<comment type="caution">
    <text evidence="2">The sequence shown here is derived from an EMBL/GenBank/DDBJ whole genome shotgun (WGS) entry which is preliminary data.</text>
</comment>
<organism evidence="2 3">
    <name type="scientific">Streptomyces yatensis</name>
    <dbReference type="NCBI Taxonomy" id="155177"/>
    <lineage>
        <taxon>Bacteria</taxon>
        <taxon>Bacillati</taxon>
        <taxon>Actinomycetota</taxon>
        <taxon>Actinomycetes</taxon>
        <taxon>Kitasatosporales</taxon>
        <taxon>Streptomycetaceae</taxon>
        <taxon>Streptomyces</taxon>
        <taxon>Streptomyces violaceusniger group</taxon>
    </lineage>
</organism>
<keyword evidence="3" id="KW-1185">Reference proteome</keyword>
<evidence type="ECO:0000313" key="2">
    <source>
        <dbReference type="EMBL" id="GAA1697941.1"/>
    </source>
</evidence>
<protein>
    <submittedName>
        <fullName evidence="2">Uncharacterized protein</fullName>
    </submittedName>
</protein>
<dbReference type="Proteomes" id="UP001499947">
    <property type="component" value="Unassembled WGS sequence"/>
</dbReference>
<feature type="region of interest" description="Disordered" evidence="1">
    <location>
        <begin position="86"/>
        <end position="110"/>
    </location>
</feature>
<accession>A0ABN2I3C8</accession>
<evidence type="ECO:0000256" key="1">
    <source>
        <dbReference type="SAM" id="MobiDB-lite"/>
    </source>
</evidence>
<dbReference type="RefSeq" id="WP_211127991.1">
    <property type="nucleotide sequence ID" value="NZ_BAAALR010000050.1"/>
</dbReference>